<accession>A0ABP7IE56</accession>
<dbReference type="Proteomes" id="UP001501821">
    <property type="component" value="Unassembled WGS sequence"/>
</dbReference>
<keyword evidence="1" id="KW-0472">Membrane</keyword>
<sequence>MTQPPPPGGPPQGAVELNVQGSALTSSMVPPTVRINGAPVPVGYGRRLVPVWAGPVRIDAECSWMWKYGQASLEFIVAPGQTVPVYYATPLTTWAPGSIGHVPQKRNGLLPLVLIFGGIGLFFLLVVVLAIAL</sequence>
<keyword evidence="3" id="KW-1185">Reference proteome</keyword>
<name>A0ABP7IE56_9ACTN</name>
<evidence type="ECO:0000313" key="3">
    <source>
        <dbReference type="Proteomes" id="UP001501821"/>
    </source>
</evidence>
<keyword evidence="1" id="KW-1133">Transmembrane helix</keyword>
<reference evidence="3" key="1">
    <citation type="journal article" date="2019" name="Int. J. Syst. Evol. Microbiol.">
        <title>The Global Catalogue of Microorganisms (GCM) 10K type strain sequencing project: providing services to taxonomists for standard genome sequencing and annotation.</title>
        <authorList>
            <consortium name="The Broad Institute Genomics Platform"/>
            <consortium name="The Broad Institute Genome Sequencing Center for Infectious Disease"/>
            <person name="Wu L."/>
            <person name="Ma J."/>
        </authorList>
    </citation>
    <scope>NUCLEOTIDE SEQUENCE [LARGE SCALE GENOMIC DNA]</scope>
    <source>
        <strain evidence="3">JCM 16953</strain>
    </source>
</reference>
<evidence type="ECO:0000313" key="2">
    <source>
        <dbReference type="EMBL" id="GAA3816231.1"/>
    </source>
</evidence>
<comment type="caution">
    <text evidence="2">The sequence shown here is derived from an EMBL/GenBank/DDBJ whole genome shotgun (WGS) entry which is preliminary data.</text>
</comment>
<organism evidence="2 3">
    <name type="scientific">Nocardioides panacisoli</name>
    <dbReference type="NCBI Taxonomy" id="627624"/>
    <lineage>
        <taxon>Bacteria</taxon>
        <taxon>Bacillati</taxon>
        <taxon>Actinomycetota</taxon>
        <taxon>Actinomycetes</taxon>
        <taxon>Propionibacteriales</taxon>
        <taxon>Nocardioidaceae</taxon>
        <taxon>Nocardioides</taxon>
    </lineage>
</organism>
<proteinExistence type="predicted"/>
<protein>
    <recommendedName>
        <fullName evidence="4">DUF3592 domain-containing protein</fullName>
    </recommendedName>
</protein>
<dbReference type="RefSeq" id="WP_344774494.1">
    <property type="nucleotide sequence ID" value="NZ_BAABAH010000005.1"/>
</dbReference>
<keyword evidence="1" id="KW-0812">Transmembrane</keyword>
<feature type="transmembrane region" description="Helical" evidence="1">
    <location>
        <begin position="109"/>
        <end position="132"/>
    </location>
</feature>
<gene>
    <name evidence="2" type="ORF">GCM10022242_17900</name>
</gene>
<evidence type="ECO:0000256" key="1">
    <source>
        <dbReference type="SAM" id="Phobius"/>
    </source>
</evidence>
<evidence type="ECO:0008006" key="4">
    <source>
        <dbReference type="Google" id="ProtNLM"/>
    </source>
</evidence>
<dbReference type="EMBL" id="BAABAH010000005">
    <property type="protein sequence ID" value="GAA3816231.1"/>
    <property type="molecule type" value="Genomic_DNA"/>
</dbReference>